<name>A0A3B0UP54_9ZZZZ</name>
<evidence type="ECO:0000256" key="5">
    <source>
        <dbReference type="ARBA" id="ARBA00023002"/>
    </source>
</evidence>
<evidence type="ECO:0000313" key="7">
    <source>
        <dbReference type="EMBL" id="VAW32618.1"/>
    </source>
</evidence>
<dbReference type="InterPro" id="IPR012259">
    <property type="entry name" value="DHFR"/>
</dbReference>
<reference evidence="7" key="1">
    <citation type="submission" date="2018-06" db="EMBL/GenBank/DDBJ databases">
        <authorList>
            <person name="Zhirakovskaya E."/>
        </authorList>
    </citation>
    <scope>NUCLEOTIDE SEQUENCE</scope>
</reference>
<gene>
    <name evidence="7" type="ORF">MNBD_CHLOROFLEXI01-2229</name>
</gene>
<dbReference type="InterPro" id="IPR024072">
    <property type="entry name" value="DHFR-like_dom_sf"/>
</dbReference>
<keyword evidence="4" id="KW-0521">NADP</keyword>
<proteinExistence type="predicted"/>
<dbReference type="PIRSF" id="PIRSF000194">
    <property type="entry name" value="DHFR"/>
    <property type="match status" value="1"/>
</dbReference>
<evidence type="ECO:0000256" key="2">
    <source>
        <dbReference type="ARBA" id="ARBA00012856"/>
    </source>
</evidence>
<dbReference type="GO" id="GO:0046452">
    <property type="term" value="P:dihydrofolate metabolic process"/>
    <property type="evidence" value="ECO:0007669"/>
    <property type="project" value="TreeGrafter"/>
</dbReference>
<comment type="pathway">
    <text evidence="1">Cofactor biosynthesis; tetrahydrofolate biosynthesis; 5,6,7,8-tetrahydrofolate from 7,8-dihydrofolate: step 1/1.</text>
</comment>
<evidence type="ECO:0000256" key="1">
    <source>
        <dbReference type="ARBA" id="ARBA00004903"/>
    </source>
</evidence>
<dbReference type="GO" id="GO:0004146">
    <property type="term" value="F:dihydrofolate reductase activity"/>
    <property type="evidence" value="ECO:0007669"/>
    <property type="project" value="UniProtKB-EC"/>
</dbReference>
<keyword evidence="3" id="KW-0554">One-carbon metabolism</keyword>
<dbReference type="PROSITE" id="PS00075">
    <property type="entry name" value="DHFR_1"/>
    <property type="match status" value="1"/>
</dbReference>
<dbReference type="GO" id="GO:0005829">
    <property type="term" value="C:cytosol"/>
    <property type="evidence" value="ECO:0007669"/>
    <property type="project" value="TreeGrafter"/>
</dbReference>
<dbReference type="SUPFAM" id="SSF53597">
    <property type="entry name" value="Dihydrofolate reductase-like"/>
    <property type="match status" value="1"/>
</dbReference>
<dbReference type="EMBL" id="UOEU01000375">
    <property type="protein sequence ID" value="VAW32618.1"/>
    <property type="molecule type" value="Genomic_DNA"/>
</dbReference>
<dbReference type="InterPro" id="IPR017925">
    <property type="entry name" value="DHFR_CS"/>
</dbReference>
<evidence type="ECO:0000256" key="4">
    <source>
        <dbReference type="ARBA" id="ARBA00022857"/>
    </source>
</evidence>
<keyword evidence="5 7" id="KW-0560">Oxidoreductase</keyword>
<dbReference type="PANTHER" id="PTHR48069">
    <property type="entry name" value="DIHYDROFOLATE REDUCTASE"/>
    <property type="match status" value="1"/>
</dbReference>
<dbReference type="CDD" id="cd00209">
    <property type="entry name" value="DHFR"/>
    <property type="match status" value="1"/>
</dbReference>
<dbReference type="PRINTS" id="PR00070">
    <property type="entry name" value="DHFR"/>
</dbReference>
<dbReference type="GO" id="GO:0046655">
    <property type="term" value="P:folic acid metabolic process"/>
    <property type="evidence" value="ECO:0007669"/>
    <property type="project" value="TreeGrafter"/>
</dbReference>
<protein>
    <recommendedName>
        <fullName evidence="2">dihydrofolate reductase</fullName>
        <ecNumber evidence="2">1.5.1.3</ecNumber>
    </recommendedName>
</protein>
<dbReference type="EC" id="1.5.1.3" evidence="2"/>
<dbReference type="FunFam" id="3.40.430.10:FF:000001">
    <property type="entry name" value="Dihydrofolate reductase"/>
    <property type="match status" value="1"/>
</dbReference>
<dbReference type="AlphaFoldDB" id="A0A3B0UP54"/>
<dbReference type="Pfam" id="PF00186">
    <property type="entry name" value="DHFR_1"/>
    <property type="match status" value="1"/>
</dbReference>
<dbReference type="PROSITE" id="PS51330">
    <property type="entry name" value="DHFR_2"/>
    <property type="match status" value="1"/>
</dbReference>
<organism evidence="7">
    <name type="scientific">hydrothermal vent metagenome</name>
    <dbReference type="NCBI Taxonomy" id="652676"/>
    <lineage>
        <taxon>unclassified sequences</taxon>
        <taxon>metagenomes</taxon>
        <taxon>ecological metagenomes</taxon>
    </lineage>
</organism>
<dbReference type="GO" id="GO:0043168">
    <property type="term" value="F:anion binding"/>
    <property type="evidence" value="ECO:0007669"/>
    <property type="project" value="UniProtKB-ARBA"/>
</dbReference>
<dbReference type="PANTHER" id="PTHR48069:SF3">
    <property type="entry name" value="DIHYDROFOLATE REDUCTASE"/>
    <property type="match status" value="1"/>
</dbReference>
<evidence type="ECO:0000256" key="3">
    <source>
        <dbReference type="ARBA" id="ARBA00022563"/>
    </source>
</evidence>
<dbReference type="GO" id="GO:0046654">
    <property type="term" value="P:tetrahydrofolate biosynthetic process"/>
    <property type="evidence" value="ECO:0007669"/>
    <property type="project" value="InterPro"/>
</dbReference>
<sequence length="171" mass="19401">MVVAMDKNRLIGVDNGLPWRLPDDMGWFVEKTMGKPVIMGRKTYESIPTKFRPLKGRHNIVLTRSHCYAVSGATVVHSMAAALEAAGDVPEIIIGGGATLYAQLLPQTSRLYLTLVDAQFSGDAFFPEIDWTEWRETFHQRHPADKRHAHSFTWLILERDLDKKESTDYTD</sequence>
<feature type="domain" description="DHFR" evidence="6">
    <location>
        <begin position="1"/>
        <end position="159"/>
    </location>
</feature>
<dbReference type="InterPro" id="IPR001796">
    <property type="entry name" value="DHFR_dom"/>
</dbReference>
<evidence type="ECO:0000259" key="6">
    <source>
        <dbReference type="PROSITE" id="PS51330"/>
    </source>
</evidence>
<dbReference type="Gene3D" id="3.40.430.10">
    <property type="entry name" value="Dihydrofolate Reductase, subunit A"/>
    <property type="match status" value="1"/>
</dbReference>
<dbReference type="GO" id="GO:0050661">
    <property type="term" value="F:NADP binding"/>
    <property type="evidence" value="ECO:0007669"/>
    <property type="project" value="InterPro"/>
</dbReference>
<dbReference type="GO" id="GO:0006730">
    <property type="term" value="P:one-carbon metabolic process"/>
    <property type="evidence" value="ECO:0007669"/>
    <property type="project" value="UniProtKB-KW"/>
</dbReference>
<accession>A0A3B0UP54</accession>